<dbReference type="WBParaSite" id="PEQ_0000188901-mRNA-1">
    <property type="protein sequence ID" value="PEQ_0000188901-mRNA-1"/>
    <property type="gene ID" value="PEQ_0000188901"/>
</dbReference>
<evidence type="ECO:0000313" key="1">
    <source>
        <dbReference type="Proteomes" id="UP000887564"/>
    </source>
</evidence>
<evidence type="ECO:0000313" key="2">
    <source>
        <dbReference type="WBParaSite" id="PEQ_0000188901-mRNA-1"/>
    </source>
</evidence>
<accession>A0A914R5I7</accession>
<organism evidence="1 2">
    <name type="scientific">Parascaris equorum</name>
    <name type="common">Equine roundworm</name>
    <dbReference type="NCBI Taxonomy" id="6256"/>
    <lineage>
        <taxon>Eukaryota</taxon>
        <taxon>Metazoa</taxon>
        <taxon>Ecdysozoa</taxon>
        <taxon>Nematoda</taxon>
        <taxon>Chromadorea</taxon>
        <taxon>Rhabditida</taxon>
        <taxon>Spirurina</taxon>
        <taxon>Ascaridomorpha</taxon>
        <taxon>Ascaridoidea</taxon>
        <taxon>Ascarididae</taxon>
        <taxon>Parascaris</taxon>
    </lineage>
</organism>
<sequence length="46" mass="5155">MCYHVVHLGCKSRLCAMKKDAEDSMVLSPVVSRPVILTRLARRKVG</sequence>
<dbReference type="AlphaFoldDB" id="A0A914R5I7"/>
<proteinExistence type="predicted"/>
<protein>
    <submittedName>
        <fullName evidence="2">Uncharacterized protein</fullName>
    </submittedName>
</protein>
<keyword evidence="1" id="KW-1185">Reference proteome</keyword>
<reference evidence="2" key="1">
    <citation type="submission" date="2022-11" db="UniProtKB">
        <authorList>
            <consortium name="WormBaseParasite"/>
        </authorList>
    </citation>
    <scope>IDENTIFICATION</scope>
</reference>
<name>A0A914R5I7_PAREQ</name>
<dbReference type="Proteomes" id="UP000887564">
    <property type="component" value="Unplaced"/>
</dbReference>